<dbReference type="EMBL" id="JACHJH010000002">
    <property type="protein sequence ID" value="MBB4892324.1"/>
    <property type="molecule type" value="Genomic_DNA"/>
</dbReference>
<reference evidence="4 5" key="1">
    <citation type="submission" date="2020-08" db="EMBL/GenBank/DDBJ databases">
        <title>Genomic Encyclopedia of Type Strains, Phase III (KMG-III): the genomes of soil and plant-associated and newly described type strains.</title>
        <authorList>
            <person name="Whitman W."/>
        </authorList>
    </citation>
    <scope>NUCLEOTIDE SEQUENCE [LARGE SCALE GENOMIC DNA]</scope>
    <source>
        <strain evidence="4 5">CECT 3266</strain>
    </source>
</reference>
<keyword evidence="5" id="KW-1185">Reference proteome</keyword>
<comment type="similarity">
    <text evidence="1">Belongs to the HypE family.</text>
</comment>
<gene>
    <name evidence="4" type="ORF">FHS39_001335</name>
</gene>
<dbReference type="PANTHER" id="PTHR30303:SF4">
    <property type="entry name" value="HYDROGENASE EXPRESSION_FORMATION PROTEIN HYPE"/>
    <property type="match status" value="1"/>
</dbReference>
<evidence type="ECO:0000259" key="2">
    <source>
        <dbReference type="Pfam" id="PF00586"/>
    </source>
</evidence>
<dbReference type="PANTHER" id="PTHR30303">
    <property type="entry name" value="HYDROGENASE ISOENZYMES FORMATION PROTEIN HYPE"/>
    <property type="match status" value="1"/>
</dbReference>
<dbReference type="GO" id="GO:0051604">
    <property type="term" value="P:protein maturation"/>
    <property type="evidence" value="ECO:0007669"/>
    <property type="project" value="TreeGrafter"/>
</dbReference>
<name>A0A7W7PJP5_9ACTN</name>
<dbReference type="Pfam" id="PF00586">
    <property type="entry name" value="AIRS"/>
    <property type="match status" value="1"/>
</dbReference>
<evidence type="ECO:0000259" key="3">
    <source>
        <dbReference type="Pfam" id="PF02769"/>
    </source>
</evidence>
<evidence type="ECO:0000313" key="4">
    <source>
        <dbReference type="EMBL" id="MBB4892324.1"/>
    </source>
</evidence>
<dbReference type="AlphaFoldDB" id="A0A7W7PJP5"/>
<dbReference type="Pfam" id="PF02769">
    <property type="entry name" value="AIRS_C"/>
    <property type="match status" value="1"/>
</dbReference>
<feature type="domain" description="PurM-like N-terminal" evidence="2">
    <location>
        <begin position="41"/>
        <end position="140"/>
    </location>
</feature>
<feature type="domain" description="PurM-like C-terminal" evidence="3">
    <location>
        <begin position="149"/>
        <end position="288"/>
    </location>
</feature>
<comment type="caution">
    <text evidence="4">The sequence shown here is derived from an EMBL/GenBank/DDBJ whole genome shotgun (WGS) entry which is preliminary data.</text>
</comment>
<dbReference type="InterPro" id="IPR016188">
    <property type="entry name" value="PurM-like_N"/>
</dbReference>
<dbReference type="Gene3D" id="3.90.650.10">
    <property type="entry name" value="PurM-like C-terminal domain"/>
    <property type="match status" value="1"/>
</dbReference>
<dbReference type="Proteomes" id="UP000556084">
    <property type="component" value="Unassembled WGS sequence"/>
</dbReference>
<protein>
    <submittedName>
        <fullName evidence="4">Hydrogenase expression/formation protein HypE</fullName>
    </submittedName>
</protein>
<evidence type="ECO:0000313" key="5">
    <source>
        <dbReference type="Proteomes" id="UP000556084"/>
    </source>
</evidence>
<dbReference type="SUPFAM" id="SSF56042">
    <property type="entry name" value="PurM C-terminal domain-like"/>
    <property type="match status" value="1"/>
</dbReference>
<dbReference type="InterPro" id="IPR036676">
    <property type="entry name" value="PurM-like_C_sf"/>
</dbReference>
<dbReference type="Gene3D" id="3.30.1330.10">
    <property type="entry name" value="PurM-like, N-terminal domain"/>
    <property type="match status" value="1"/>
</dbReference>
<dbReference type="InterPro" id="IPR010918">
    <property type="entry name" value="PurM-like_C_dom"/>
</dbReference>
<dbReference type="RefSeq" id="WP_246469977.1">
    <property type="nucleotide sequence ID" value="NZ_JACHJH010000002.1"/>
</dbReference>
<dbReference type="InterPro" id="IPR011854">
    <property type="entry name" value="HypE"/>
</dbReference>
<dbReference type="SUPFAM" id="SSF55326">
    <property type="entry name" value="PurM N-terminal domain-like"/>
    <property type="match status" value="1"/>
</dbReference>
<sequence>MVDRTEQVALSDDGTGRLTALMEDVLADAYAPQPAALPGPLAIRTDSCTVDPPFFGNGDIGRLAVCHTVNGLAATGAEPRLLTLAVVVEAGLPLALLRRTAASVRDSAREAGVTVTAVDTRVVRAGELDRLTLSVTALGAAAPPPPGARPGDRILLTGPVGDHAAHILSLRAGLGYEHHVPSDCAPLPGLLSALRTAVPPDAVRAVLPVTDGGLAEALHRIDGRVDGVIPVRYETQVALEALGVDVLDAACAGVCCVVVTPEAVGSALTALRSHRYGRGAALIGEVAGVTGGAQGPAGDGPVRLR</sequence>
<evidence type="ECO:0000256" key="1">
    <source>
        <dbReference type="ARBA" id="ARBA00006243"/>
    </source>
</evidence>
<dbReference type="InterPro" id="IPR036921">
    <property type="entry name" value="PurM-like_N_sf"/>
</dbReference>
<organism evidence="4 5">
    <name type="scientific">Streptomyces olivoverticillatus</name>
    <dbReference type="NCBI Taxonomy" id="66427"/>
    <lineage>
        <taxon>Bacteria</taxon>
        <taxon>Bacillati</taxon>
        <taxon>Actinomycetota</taxon>
        <taxon>Actinomycetes</taxon>
        <taxon>Kitasatosporales</taxon>
        <taxon>Streptomycetaceae</taxon>
        <taxon>Streptomyces</taxon>
    </lineage>
</organism>
<accession>A0A7W7PJP5</accession>
<proteinExistence type="inferred from homology"/>